<reference evidence="1" key="1">
    <citation type="journal article" date="2023" name="G3 (Bethesda)">
        <title>Whole genome assembly and annotation of the endangered Caribbean coral Acropora cervicornis.</title>
        <authorList>
            <person name="Selwyn J.D."/>
            <person name="Vollmer S.V."/>
        </authorList>
    </citation>
    <scope>NUCLEOTIDE SEQUENCE</scope>
    <source>
        <strain evidence="1">K2</strain>
    </source>
</reference>
<proteinExistence type="predicted"/>
<dbReference type="EMBL" id="JARQWQ010000007">
    <property type="protein sequence ID" value="KAK2570539.1"/>
    <property type="molecule type" value="Genomic_DNA"/>
</dbReference>
<dbReference type="Proteomes" id="UP001249851">
    <property type="component" value="Unassembled WGS sequence"/>
</dbReference>
<reference evidence="1" key="2">
    <citation type="journal article" date="2023" name="Science">
        <title>Genomic signatures of disease resistance in endangered staghorn corals.</title>
        <authorList>
            <person name="Vollmer S.V."/>
            <person name="Selwyn J.D."/>
            <person name="Despard B.A."/>
            <person name="Roesel C.L."/>
        </authorList>
    </citation>
    <scope>NUCLEOTIDE SEQUENCE</scope>
    <source>
        <strain evidence="1">K2</strain>
    </source>
</reference>
<protein>
    <recommendedName>
        <fullName evidence="3">Prolyl 4-hydroxylase alpha subunit Fe(2+) 2OG dioxygenase domain-containing protein</fullName>
    </recommendedName>
</protein>
<sequence length="413" mass="47000">MAADLQHLDDKLLSPIAPIVTVKEEPETFPEEELDRLTDLIQGKTNFPGDFSCSGISIQDLIGLCSQAPFDRDEETVVDKTVRSCWQLDPEKFTICDTPSWNKAFEELKAAASCVLAPGLKPHKVELRLYKLLVYNKGSFFLPHRDTQKTENHFGTVVLSMPVKHKGGELFVHHNGQERCYNLDPRRLTAKCQWAAFYTDVEHEITSHYTDLSSVQLVAPVSGVDSHPIIQSLKKVQEFLAKNDDKKYREFYNAGYLMKHKYTPKSLQPKNLKGRDAFLYQLLSEAKFKLKLCAVDVRVDAWGRDDCGDCELEELEDVDVEFSELELTKGGSWANTPSSPMDNVHWLIHDITYHAHSMKKVDSHIRGTGNEGCDWHTTYMTSALVVQLCKEMQGTKRKFSLDHAQRPYPYCGP</sequence>
<comment type="caution">
    <text evidence="1">The sequence shown here is derived from an EMBL/GenBank/DDBJ whole genome shotgun (WGS) entry which is preliminary data.</text>
</comment>
<gene>
    <name evidence="1" type="ORF">P5673_004205</name>
</gene>
<dbReference type="AlphaFoldDB" id="A0AAD9QZT5"/>
<accession>A0AAD9QZT5</accession>
<evidence type="ECO:0000313" key="2">
    <source>
        <dbReference type="Proteomes" id="UP001249851"/>
    </source>
</evidence>
<evidence type="ECO:0008006" key="3">
    <source>
        <dbReference type="Google" id="ProtNLM"/>
    </source>
</evidence>
<evidence type="ECO:0000313" key="1">
    <source>
        <dbReference type="EMBL" id="KAK2570539.1"/>
    </source>
</evidence>
<organism evidence="1 2">
    <name type="scientific">Acropora cervicornis</name>
    <name type="common">Staghorn coral</name>
    <dbReference type="NCBI Taxonomy" id="6130"/>
    <lineage>
        <taxon>Eukaryota</taxon>
        <taxon>Metazoa</taxon>
        <taxon>Cnidaria</taxon>
        <taxon>Anthozoa</taxon>
        <taxon>Hexacorallia</taxon>
        <taxon>Scleractinia</taxon>
        <taxon>Astrocoeniina</taxon>
        <taxon>Acroporidae</taxon>
        <taxon>Acropora</taxon>
    </lineage>
</organism>
<keyword evidence="2" id="KW-1185">Reference proteome</keyword>
<dbReference type="Gene3D" id="2.60.120.620">
    <property type="entry name" value="q2cbj1_9rhob like domain"/>
    <property type="match status" value="1"/>
</dbReference>
<dbReference type="PANTHER" id="PTHR33099">
    <property type="entry name" value="FE2OG DIOXYGENASE DOMAIN-CONTAINING PROTEIN"/>
    <property type="match status" value="1"/>
</dbReference>
<dbReference type="PANTHER" id="PTHR33099:SF7">
    <property type="entry name" value="MYND-TYPE DOMAIN-CONTAINING PROTEIN"/>
    <property type="match status" value="1"/>
</dbReference>
<name>A0AAD9QZT5_ACRCE</name>